<proteinExistence type="predicted"/>
<dbReference type="EMBL" id="MK500610">
    <property type="protein sequence ID" value="QBK94007.1"/>
    <property type="molecule type" value="Genomic_DNA"/>
</dbReference>
<name>A0A481ZDZ9_9VIRU</name>
<sequence length="231" mass="27576">MWRDKLLNDYGFKGKSRNTWRETAKVVFRNSEIFWTSIDGNIDYYMTNGIDYSGTSQLEKDAGNKVETLINEFERNLVDHALREREEFYVTELIFKSFYRTDRYIDSIENDCYYINFIPLFEKIIEGSARSISSRGKLSSLIYSSTERKISLQWILSLNYHKEVKITDISIDRLSEEECAVEWFRLNRDLYLSIASLASLYKNYRNLFVDDTTDDQKVVMLMLDKWELHWN</sequence>
<protein>
    <submittedName>
        <fullName evidence="1">F-box family protein</fullName>
    </submittedName>
</protein>
<accession>A0A481ZDZ9</accession>
<gene>
    <name evidence="1" type="ORF">LCPAC406_03210</name>
</gene>
<evidence type="ECO:0000313" key="1">
    <source>
        <dbReference type="EMBL" id="QBK94007.1"/>
    </source>
</evidence>
<reference evidence="1" key="1">
    <citation type="journal article" date="2019" name="MBio">
        <title>Virus Genomes from Deep Sea Sediments Expand the Ocean Megavirome and Support Independent Origins of Viral Gigantism.</title>
        <authorList>
            <person name="Backstrom D."/>
            <person name="Yutin N."/>
            <person name="Jorgensen S.L."/>
            <person name="Dharamshi J."/>
            <person name="Homa F."/>
            <person name="Zaremba-Niedwiedzka K."/>
            <person name="Spang A."/>
            <person name="Wolf Y.I."/>
            <person name="Koonin E.V."/>
            <person name="Ettema T.J."/>
        </authorList>
    </citation>
    <scope>NUCLEOTIDE SEQUENCE</scope>
</reference>
<organism evidence="1">
    <name type="scientific">Pithovirus LCPAC406</name>
    <dbReference type="NCBI Taxonomy" id="2506599"/>
    <lineage>
        <taxon>Viruses</taxon>
        <taxon>Pithoviruses</taxon>
    </lineage>
</organism>